<name>A0A284RFS1_ARMOS</name>
<evidence type="ECO:0000256" key="1">
    <source>
        <dbReference type="SAM" id="MobiDB-lite"/>
    </source>
</evidence>
<keyword evidence="3" id="KW-1185">Reference proteome</keyword>
<protein>
    <submittedName>
        <fullName evidence="2">Uncharacterized protein</fullName>
    </submittedName>
</protein>
<sequence length="177" mass="20839">MDQPAVFDLRSSSARQSKSLSSQPTHYPTVRPQKRSFLSVLNHIRRRVFSRLFSHPIPSRIPIPTPAVEPKVESEVMVISQPVKAQVRARHTVSRKVHYETVRRRQHREEPVLYTFQNSVARSRRFKRPSTAPQLQNYGSGKRFNGFIRRREKKQAWSGEWNRTDVRDVIKDLRSLR</sequence>
<dbReference type="OrthoDB" id="3232670at2759"/>
<evidence type="ECO:0000313" key="3">
    <source>
        <dbReference type="Proteomes" id="UP000219338"/>
    </source>
</evidence>
<gene>
    <name evidence="2" type="ORF">ARMOST_10957</name>
</gene>
<dbReference type="Proteomes" id="UP000219338">
    <property type="component" value="Unassembled WGS sequence"/>
</dbReference>
<evidence type="ECO:0000313" key="2">
    <source>
        <dbReference type="EMBL" id="SJL07607.1"/>
    </source>
</evidence>
<proteinExistence type="predicted"/>
<accession>A0A284RFS1</accession>
<organism evidence="2 3">
    <name type="scientific">Armillaria ostoyae</name>
    <name type="common">Armillaria root rot fungus</name>
    <dbReference type="NCBI Taxonomy" id="47428"/>
    <lineage>
        <taxon>Eukaryota</taxon>
        <taxon>Fungi</taxon>
        <taxon>Dikarya</taxon>
        <taxon>Basidiomycota</taxon>
        <taxon>Agaricomycotina</taxon>
        <taxon>Agaricomycetes</taxon>
        <taxon>Agaricomycetidae</taxon>
        <taxon>Agaricales</taxon>
        <taxon>Marasmiineae</taxon>
        <taxon>Physalacriaceae</taxon>
        <taxon>Armillaria</taxon>
    </lineage>
</organism>
<reference evidence="3" key="1">
    <citation type="journal article" date="2017" name="Nat. Ecol. Evol.">
        <title>Genome expansion and lineage-specific genetic innovations in the forest pathogenic fungi Armillaria.</title>
        <authorList>
            <person name="Sipos G."/>
            <person name="Prasanna A.N."/>
            <person name="Walter M.C."/>
            <person name="O'Connor E."/>
            <person name="Balint B."/>
            <person name="Krizsan K."/>
            <person name="Kiss B."/>
            <person name="Hess J."/>
            <person name="Varga T."/>
            <person name="Slot J."/>
            <person name="Riley R."/>
            <person name="Boka B."/>
            <person name="Rigling D."/>
            <person name="Barry K."/>
            <person name="Lee J."/>
            <person name="Mihaltcheva S."/>
            <person name="LaButti K."/>
            <person name="Lipzen A."/>
            <person name="Waldron R."/>
            <person name="Moloney N.M."/>
            <person name="Sperisen C."/>
            <person name="Kredics L."/>
            <person name="Vagvoelgyi C."/>
            <person name="Patrignani A."/>
            <person name="Fitzpatrick D."/>
            <person name="Nagy I."/>
            <person name="Doyle S."/>
            <person name="Anderson J.B."/>
            <person name="Grigoriev I.V."/>
            <person name="Gueldener U."/>
            <person name="Muensterkoetter M."/>
            <person name="Nagy L.G."/>
        </authorList>
    </citation>
    <scope>NUCLEOTIDE SEQUENCE [LARGE SCALE GENOMIC DNA]</scope>
    <source>
        <strain evidence="3">C18/9</strain>
    </source>
</reference>
<dbReference type="AlphaFoldDB" id="A0A284RFS1"/>
<dbReference type="EMBL" id="FUEG01000008">
    <property type="protein sequence ID" value="SJL07607.1"/>
    <property type="molecule type" value="Genomic_DNA"/>
</dbReference>
<feature type="compositionally biased region" description="Low complexity" evidence="1">
    <location>
        <begin position="9"/>
        <end position="23"/>
    </location>
</feature>
<feature type="region of interest" description="Disordered" evidence="1">
    <location>
        <begin position="1"/>
        <end position="29"/>
    </location>
</feature>